<sequence>MMNQKQVARYLFLIYVGVFLIISVFDLDESSPELYNLNVLNIILLLVLVILVYFYSYLRYVQS</sequence>
<evidence type="ECO:0000256" key="1">
    <source>
        <dbReference type="SAM" id="Phobius"/>
    </source>
</evidence>
<feature type="transmembrane region" description="Helical" evidence="1">
    <location>
        <begin position="7"/>
        <end position="25"/>
    </location>
</feature>
<keyword evidence="1" id="KW-0812">Transmembrane</keyword>
<keyword evidence="1" id="KW-1133">Transmembrane helix</keyword>
<dbReference type="Proteomes" id="UP000011612">
    <property type="component" value="Unassembled WGS sequence"/>
</dbReference>
<evidence type="ECO:0000313" key="2">
    <source>
        <dbReference type="EMBL" id="ELZ86539.1"/>
    </source>
</evidence>
<dbReference type="EMBL" id="AOLK01000013">
    <property type="protein sequence ID" value="ELZ86539.1"/>
    <property type="molecule type" value="Genomic_DNA"/>
</dbReference>
<comment type="caution">
    <text evidence="2">The sequence shown here is derived from an EMBL/GenBank/DDBJ whole genome shotgun (WGS) entry which is preliminary data.</text>
</comment>
<name>M0HTV2_HALEO</name>
<reference evidence="2 3" key="1">
    <citation type="journal article" date="2014" name="PLoS Genet.">
        <title>Phylogenetically driven sequencing of extremely halophilic archaea reveals strategies for static and dynamic osmo-response.</title>
        <authorList>
            <person name="Becker E.A."/>
            <person name="Seitzer P.M."/>
            <person name="Tritt A."/>
            <person name="Larsen D."/>
            <person name="Krusor M."/>
            <person name="Yao A.I."/>
            <person name="Wu D."/>
            <person name="Madern D."/>
            <person name="Eisen J.A."/>
            <person name="Darling A.E."/>
            <person name="Facciotti M.T."/>
        </authorList>
    </citation>
    <scope>NUCLEOTIDE SEQUENCE [LARGE SCALE GENOMIC DNA]</scope>
    <source>
        <strain evidence="2 3">ATCC BAA-1513</strain>
    </source>
</reference>
<dbReference type="AlphaFoldDB" id="M0HTV2"/>
<organism evidence="2 3">
    <name type="scientific">Haloferax elongans ATCC BAA-1513</name>
    <dbReference type="NCBI Taxonomy" id="1230453"/>
    <lineage>
        <taxon>Archaea</taxon>
        <taxon>Methanobacteriati</taxon>
        <taxon>Methanobacteriota</taxon>
        <taxon>Stenosarchaea group</taxon>
        <taxon>Halobacteria</taxon>
        <taxon>Halobacteriales</taxon>
        <taxon>Haloferacaceae</taxon>
        <taxon>Haloferax</taxon>
    </lineage>
</organism>
<proteinExistence type="predicted"/>
<accession>M0HTV2</accession>
<keyword evidence="3" id="KW-1185">Reference proteome</keyword>
<keyword evidence="1" id="KW-0472">Membrane</keyword>
<feature type="transmembrane region" description="Helical" evidence="1">
    <location>
        <begin position="37"/>
        <end position="58"/>
    </location>
</feature>
<evidence type="ECO:0000313" key="3">
    <source>
        <dbReference type="Proteomes" id="UP000011612"/>
    </source>
</evidence>
<protein>
    <submittedName>
        <fullName evidence="2">Uncharacterized protein</fullName>
    </submittedName>
</protein>
<gene>
    <name evidence="2" type="ORF">C453_06546</name>
</gene>